<dbReference type="GO" id="GO:0016287">
    <property type="term" value="F:glycerone-phosphate O-acyltransferase activity"/>
    <property type="evidence" value="ECO:0007669"/>
    <property type="project" value="TreeGrafter"/>
</dbReference>
<dbReference type="EMBL" id="LMTZ01000162">
    <property type="protein sequence ID" value="KST62095.1"/>
    <property type="molecule type" value="Genomic_DNA"/>
</dbReference>
<keyword evidence="2" id="KW-0012">Acyltransferase</keyword>
<feature type="domain" description="Phospholipid/glycerol acyltransferase" evidence="1">
    <location>
        <begin position="65"/>
        <end position="188"/>
    </location>
</feature>
<keyword evidence="3" id="KW-1185">Reference proteome</keyword>
<dbReference type="Proteomes" id="UP000053372">
    <property type="component" value="Unassembled WGS sequence"/>
</dbReference>
<dbReference type="SUPFAM" id="SSF69593">
    <property type="entry name" value="Glycerol-3-phosphate (1)-acyltransferase"/>
    <property type="match status" value="1"/>
</dbReference>
<dbReference type="AlphaFoldDB" id="A0A0V7ZC72"/>
<proteinExistence type="predicted"/>
<evidence type="ECO:0000313" key="3">
    <source>
        <dbReference type="Proteomes" id="UP000053372"/>
    </source>
</evidence>
<comment type="caution">
    <text evidence="2">The sequence shown here is derived from an EMBL/GenBank/DDBJ whole genome shotgun (WGS) entry which is preliminary data.</text>
</comment>
<sequence length="252" mass="28255">MIDFYSLSHVPQQKPVTNNLSRITYDVSPWLSTIAYILGRNFLLPLFFRQVRIAGKENLPSTGPIILAPTHRARWDSLLLPFAAGRYVTGRDLRFMVTMNECQGLQGWFVRKMGGFPVDTRRPSIASLRYSIELLVEGEILVIYPEGDIFRDGLIHPLKPGISRLALTAESSNPGLGIKIVPIAINYSQPYPSWGDDASINIGKPIQVRDFIGDCIKKDAKRLTSKLLSRLQQLDEPQSEINSSPFAEMPNS</sequence>
<evidence type="ECO:0000259" key="1">
    <source>
        <dbReference type="SMART" id="SM00563"/>
    </source>
</evidence>
<dbReference type="PANTHER" id="PTHR31605:SF0">
    <property type="entry name" value="GLYCEROL-3-PHOSPHATE O-ACYLTRANSFERASE 1"/>
    <property type="match status" value="1"/>
</dbReference>
<reference evidence="2 3" key="1">
    <citation type="journal article" date="2015" name="Genome Announc.">
        <title>Draft Genome of the Euendolithic (true boring) Cyanobacterium Mastigocoleus testarum strain BC008.</title>
        <authorList>
            <person name="Guida B.S."/>
            <person name="Garcia-Pichel F."/>
        </authorList>
    </citation>
    <scope>NUCLEOTIDE SEQUENCE [LARGE SCALE GENOMIC DNA]</scope>
    <source>
        <strain evidence="2 3">BC008</strain>
    </source>
</reference>
<keyword evidence="2" id="KW-0808">Transferase</keyword>
<dbReference type="GO" id="GO:0008654">
    <property type="term" value="P:phospholipid biosynthetic process"/>
    <property type="evidence" value="ECO:0007669"/>
    <property type="project" value="TreeGrafter"/>
</dbReference>
<dbReference type="PANTHER" id="PTHR31605">
    <property type="entry name" value="GLYCEROL-3-PHOSPHATE O-ACYLTRANSFERASE 1"/>
    <property type="match status" value="1"/>
</dbReference>
<name>A0A0V7ZC72_9CYAN</name>
<gene>
    <name evidence="2" type="ORF">BC008_37225</name>
</gene>
<accession>A0A0V7ZC72</accession>
<dbReference type="SMART" id="SM00563">
    <property type="entry name" value="PlsC"/>
    <property type="match status" value="1"/>
</dbReference>
<organism evidence="2 3">
    <name type="scientific">Mastigocoleus testarum BC008</name>
    <dbReference type="NCBI Taxonomy" id="371196"/>
    <lineage>
        <taxon>Bacteria</taxon>
        <taxon>Bacillati</taxon>
        <taxon>Cyanobacteriota</taxon>
        <taxon>Cyanophyceae</taxon>
        <taxon>Nostocales</taxon>
        <taxon>Hapalosiphonaceae</taxon>
        <taxon>Mastigocoleus</taxon>
    </lineage>
</organism>
<dbReference type="OrthoDB" id="9803035at2"/>
<protein>
    <submittedName>
        <fullName evidence="2">Glycerol acyltransferase</fullName>
    </submittedName>
</protein>
<dbReference type="InterPro" id="IPR052744">
    <property type="entry name" value="GPAT/DAPAT"/>
</dbReference>
<dbReference type="InterPro" id="IPR002123">
    <property type="entry name" value="Plipid/glycerol_acylTrfase"/>
</dbReference>
<dbReference type="RefSeq" id="WP_027841337.1">
    <property type="nucleotide sequence ID" value="NZ_LMTZ01000162.1"/>
</dbReference>
<evidence type="ECO:0000313" key="2">
    <source>
        <dbReference type="EMBL" id="KST62095.1"/>
    </source>
</evidence>
<dbReference type="Pfam" id="PF01553">
    <property type="entry name" value="Acyltransferase"/>
    <property type="match status" value="1"/>
</dbReference>
<dbReference type="GO" id="GO:0004366">
    <property type="term" value="F:glycerol-3-phosphate O-acyltransferase activity"/>
    <property type="evidence" value="ECO:0007669"/>
    <property type="project" value="TreeGrafter"/>
</dbReference>